<comment type="function">
    <text evidence="9">Part of the tripartite ATP-independent periplasmic (TRAP) transport system.</text>
</comment>
<feature type="transmembrane region" description="Helical" evidence="9">
    <location>
        <begin position="69"/>
        <end position="86"/>
    </location>
</feature>
<dbReference type="Proteomes" id="UP001073227">
    <property type="component" value="Unassembled WGS sequence"/>
</dbReference>
<feature type="transmembrane region" description="Helical" evidence="9">
    <location>
        <begin position="110"/>
        <end position="130"/>
    </location>
</feature>
<dbReference type="PANTHER" id="PTHR35011:SF10">
    <property type="entry name" value="TRAP TRANSPORTER SMALL PERMEASE PROTEIN"/>
    <property type="match status" value="1"/>
</dbReference>
<keyword evidence="7 9" id="KW-0472">Membrane</keyword>
<evidence type="ECO:0000256" key="2">
    <source>
        <dbReference type="ARBA" id="ARBA00022448"/>
    </source>
</evidence>
<dbReference type="EMBL" id="JAOVZR010000001">
    <property type="protein sequence ID" value="MCY0150192.1"/>
    <property type="molecule type" value="Genomic_DNA"/>
</dbReference>
<evidence type="ECO:0000256" key="8">
    <source>
        <dbReference type="ARBA" id="ARBA00038436"/>
    </source>
</evidence>
<feature type="transmembrane region" description="Helical" evidence="9">
    <location>
        <begin position="150"/>
        <end position="172"/>
    </location>
</feature>
<dbReference type="Pfam" id="PF04290">
    <property type="entry name" value="DctQ"/>
    <property type="match status" value="1"/>
</dbReference>
<evidence type="ECO:0000256" key="4">
    <source>
        <dbReference type="ARBA" id="ARBA00022519"/>
    </source>
</evidence>
<feature type="transmembrane region" description="Helical" evidence="9">
    <location>
        <begin position="36"/>
        <end position="57"/>
    </location>
</feature>
<comment type="subcellular location">
    <subcellularLocation>
        <location evidence="1 9">Cell inner membrane</location>
        <topology evidence="1 9">Multi-pass membrane protein</topology>
    </subcellularLocation>
</comment>
<dbReference type="InterPro" id="IPR007387">
    <property type="entry name" value="TRAP_DctQ"/>
</dbReference>
<evidence type="ECO:0000256" key="1">
    <source>
        <dbReference type="ARBA" id="ARBA00004429"/>
    </source>
</evidence>
<keyword evidence="4 9" id="KW-0997">Cell inner membrane</keyword>
<evidence type="ECO:0000259" key="10">
    <source>
        <dbReference type="Pfam" id="PF04290"/>
    </source>
</evidence>
<evidence type="ECO:0000313" key="12">
    <source>
        <dbReference type="Proteomes" id="UP001073227"/>
    </source>
</evidence>
<evidence type="ECO:0000256" key="6">
    <source>
        <dbReference type="ARBA" id="ARBA00022989"/>
    </source>
</evidence>
<evidence type="ECO:0000313" key="11">
    <source>
        <dbReference type="EMBL" id="MCY0150192.1"/>
    </source>
</evidence>
<keyword evidence="5 9" id="KW-0812">Transmembrane</keyword>
<keyword evidence="3" id="KW-1003">Cell membrane</keyword>
<keyword evidence="6 9" id="KW-1133">Transmembrane helix</keyword>
<keyword evidence="2 9" id="KW-0813">Transport</keyword>
<keyword evidence="12" id="KW-1185">Reference proteome</keyword>
<reference evidence="11" key="1">
    <citation type="submission" date="2022-10" db="EMBL/GenBank/DDBJ databases">
        <title>Hoeflea sp. G2-23, isolated from marine algae.</title>
        <authorList>
            <person name="Kristyanto S."/>
            <person name="Kim J.M."/>
            <person name="Jeon C.O."/>
        </authorList>
    </citation>
    <scope>NUCLEOTIDE SEQUENCE</scope>
    <source>
        <strain evidence="11">G2-23</strain>
    </source>
</reference>
<comment type="similarity">
    <text evidence="8 9">Belongs to the TRAP transporter small permease family.</text>
</comment>
<gene>
    <name evidence="11" type="ORF">OEG84_21415</name>
</gene>
<comment type="caution">
    <text evidence="11">The sequence shown here is derived from an EMBL/GenBank/DDBJ whole genome shotgun (WGS) entry which is preliminary data.</text>
</comment>
<dbReference type="RefSeq" id="WP_267655630.1">
    <property type="nucleotide sequence ID" value="NZ_JAOVZR010000001.1"/>
</dbReference>
<protein>
    <recommendedName>
        <fullName evidence="9">TRAP transporter small permease protein</fullName>
    </recommendedName>
</protein>
<sequence length="202" mass="22564">MARRRPVEKGQPHVRFPNTFFRAGRLLSRTLDATQVIAAILVIAMMLHVVFDVILKYSISNGFPATVEIVSNYYLVGLAFLPLALAEKQNAQISVEVVTSILPLSIQRGLLIVAWILSIITFAVLAHQTFLDAVEKQRIGAFIFSQGVRLFVWPCYYFLPIGFGLMVLTLAYRILALFRPQHDGLGADYPLDTDAVPASYHD</sequence>
<evidence type="ECO:0000256" key="5">
    <source>
        <dbReference type="ARBA" id="ARBA00022692"/>
    </source>
</evidence>
<feature type="domain" description="Tripartite ATP-independent periplasmic transporters DctQ component" evidence="10">
    <location>
        <begin position="45"/>
        <end position="179"/>
    </location>
</feature>
<organism evidence="11 12">
    <name type="scientific">Hoeflea algicola</name>
    <dbReference type="NCBI Taxonomy" id="2983763"/>
    <lineage>
        <taxon>Bacteria</taxon>
        <taxon>Pseudomonadati</taxon>
        <taxon>Pseudomonadota</taxon>
        <taxon>Alphaproteobacteria</taxon>
        <taxon>Hyphomicrobiales</taxon>
        <taxon>Rhizobiaceae</taxon>
        <taxon>Hoeflea</taxon>
    </lineage>
</organism>
<evidence type="ECO:0000256" key="9">
    <source>
        <dbReference type="RuleBase" id="RU369079"/>
    </source>
</evidence>
<comment type="subunit">
    <text evidence="9">The complex comprises the extracytoplasmic solute receptor protein and the two transmembrane proteins.</text>
</comment>
<name>A0ABT3ZEH1_9HYPH</name>
<proteinExistence type="inferred from homology"/>
<dbReference type="PANTHER" id="PTHR35011">
    <property type="entry name" value="2,3-DIKETO-L-GULONATE TRAP TRANSPORTER SMALL PERMEASE PROTEIN YIAM"/>
    <property type="match status" value="1"/>
</dbReference>
<dbReference type="InterPro" id="IPR055348">
    <property type="entry name" value="DctQ"/>
</dbReference>
<evidence type="ECO:0000256" key="3">
    <source>
        <dbReference type="ARBA" id="ARBA00022475"/>
    </source>
</evidence>
<accession>A0ABT3ZEH1</accession>
<evidence type="ECO:0000256" key="7">
    <source>
        <dbReference type="ARBA" id="ARBA00023136"/>
    </source>
</evidence>